<dbReference type="InterPro" id="IPR001898">
    <property type="entry name" value="SLC13A/DASS"/>
</dbReference>
<keyword evidence="4 6" id="KW-1133">Transmembrane helix</keyword>
<feature type="transmembrane region" description="Helical" evidence="6">
    <location>
        <begin position="172"/>
        <end position="194"/>
    </location>
</feature>
<keyword evidence="2" id="KW-0813">Transport</keyword>
<dbReference type="RefSeq" id="WP_283173609.1">
    <property type="nucleotide sequence ID" value="NZ_JAPNOA010000026.1"/>
</dbReference>
<dbReference type="AlphaFoldDB" id="A0A9X3ED59"/>
<comment type="subcellular location">
    <subcellularLocation>
        <location evidence="1">Membrane</location>
        <topology evidence="1">Multi-pass membrane protein</topology>
    </subcellularLocation>
</comment>
<dbReference type="Pfam" id="PF03600">
    <property type="entry name" value="CitMHS"/>
    <property type="match status" value="1"/>
</dbReference>
<feature type="transmembrane region" description="Helical" evidence="6">
    <location>
        <begin position="50"/>
        <end position="77"/>
    </location>
</feature>
<feature type="transmembrane region" description="Helical" evidence="6">
    <location>
        <begin position="255"/>
        <end position="279"/>
    </location>
</feature>
<feature type="transmembrane region" description="Helical" evidence="6">
    <location>
        <begin position="373"/>
        <end position="390"/>
    </location>
</feature>
<feature type="transmembrane region" description="Helical" evidence="6">
    <location>
        <begin position="12"/>
        <end position="30"/>
    </location>
</feature>
<protein>
    <submittedName>
        <fullName evidence="8">DASS family sodium-coupled anion symporter</fullName>
    </submittedName>
</protein>
<dbReference type="PROSITE" id="PS01271">
    <property type="entry name" value="NA_SULFATE"/>
    <property type="match status" value="1"/>
</dbReference>
<dbReference type="InterPro" id="IPR031312">
    <property type="entry name" value="Na/sul_symport_CS"/>
</dbReference>
<evidence type="ECO:0000313" key="8">
    <source>
        <dbReference type="EMBL" id="MCY0965397.1"/>
    </source>
</evidence>
<name>A0A9X3ED59_9GAMM</name>
<dbReference type="NCBIfam" id="TIGR00785">
    <property type="entry name" value="dass"/>
    <property type="match status" value="1"/>
</dbReference>
<accession>A0A9X3ED59</accession>
<proteinExistence type="predicted"/>
<dbReference type="EMBL" id="JAPNOA010000026">
    <property type="protein sequence ID" value="MCY0965397.1"/>
    <property type="molecule type" value="Genomic_DNA"/>
</dbReference>
<feature type="transmembrane region" description="Helical" evidence="6">
    <location>
        <begin position="316"/>
        <end position="340"/>
    </location>
</feature>
<feature type="transmembrane region" description="Helical" evidence="6">
    <location>
        <begin position="396"/>
        <end position="414"/>
    </location>
</feature>
<evidence type="ECO:0000256" key="1">
    <source>
        <dbReference type="ARBA" id="ARBA00004141"/>
    </source>
</evidence>
<evidence type="ECO:0000256" key="6">
    <source>
        <dbReference type="SAM" id="Phobius"/>
    </source>
</evidence>
<feature type="transmembrane region" description="Helical" evidence="6">
    <location>
        <begin position="214"/>
        <end position="234"/>
    </location>
</feature>
<feature type="transmembrane region" description="Helical" evidence="6">
    <location>
        <begin position="89"/>
        <end position="108"/>
    </location>
</feature>
<dbReference type="InterPro" id="IPR004680">
    <property type="entry name" value="Cit_transptr-like_dom"/>
</dbReference>
<organism evidence="8 9">
    <name type="scientific">Parathalassolituus penaei</name>
    <dbReference type="NCBI Taxonomy" id="2997323"/>
    <lineage>
        <taxon>Bacteria</taxon>
        <taxon>Pseudomonadati</taxon>
        <taxon>Pseudomonadota</taxon>
        <taxon>Gammaproteobacteria</taxon>
        <taxon>Oceanospirillales</taxon>
        <taxon>Oceanospirillaceae</taxon>
        <taxon>Parathalassolituus</taxon>
    </lineage>
</organism>
<comment type="caution">
    <text evidence="8">The sequence shown here is derived from an EMBL/GenBank/DDBJ whole genome shotgun (WGS) entry which is preliminary data.</text>
</comment>
<keyword evidence="9" id="KW-1185">Reference proteome</keyword>
<keyword evidence="5 6" id="KW-0472">Membrane</keyword>
<evidence type="ECO:0000313" key="9">
    <source>
        <dbReference type="Proteomes" id="UP001150830"/>
    </source>
</evidence>
<dbReference type="GO" id="GO:0005886">
    <property type="term" value="C:plasma membrane"/>
    <property type="evidence" value="ECO:0007669"/>
    <property type="project" value="TreeGrafter"/>
</dbReference>
<keyword evidence="3 6" id="KW-0812">Transmembrane</keyword>
<dbReference type="Proteomes" id="UP001150830">
    <property type="component" value="Unassembled WGS sequence"/>
</dbReference>
<feature type="transmembrane region" description="Helical" evidence="6">
    <location>
        <begin position="285"/>
        <end position="304"/>
    </location>
</feature>
<feature type="transmembrane region" description="Helical" evidence="6">
    <location>
        <begin position="128"/>
        <end position="160"/>
    </location>
</feature>
<evidence type="ECO:0000259" key="7">
    <source>
        <dbReference type="Pfam" id="PF03600"/>
    </source>
</evidence>
<sequence>MAILNAFTHWLFNKNSIIFLGTVALFFILLETLPYDHNTTVGLSILAFAAVLWLTEAVHVSITALMVPMLAVAMGVFDTTSALSHFSNPVIFLFLGGFALAAALHTQQLDQAIADKMLLLAKGNMRNAVFLMFAATAGLSMWISNTATTAMMLPLALGLLEKIDNREEPGTYIFVLLGIAYCASIGGIGTLVGSPPNAIAAANTGLDFTGWMKMGMPIALLLLPLMVVLLYVLTRPQLNHTFEIDHKPVEWNHTRILTLVIFGLTVVCWIFSSTLSAALGGLKDFDTLIAISAILALGVSRVVTWKDIEKTTDWGVLLLFGGGLALSAVLKTTGTSVFLAETLSELLNHAGGIVTMLVVVTFVVFLTEFASNTASAALLVPVFASVAESLGVNPIVLSVLIAISASCAFMLPVATPPNAIVFGSGYVPQRSMMRVGLFLNFLCIVVITGYAAIFWN</sequence>
<evidence type="ECO:0000256" key="4">
    <source>
        <dbReference type="ARBA" id="ARBA00022989"/>
    </source>
</evidence>
<dbReference type="CDD" id="cd01115">
    <property type="entry name" value="SLC13_permease"/>
    <property type="match status" value="1"/>
</dbReference>
<dbReference type="PANTHER" id="PTHR10283">
    <property type="entry name" value="SOLUTE CARRIER FAMILY 13 MEMBER"/>
    <property type="match status" value="1"/>
</dbReference>
<evidence type="ECO:0000256" key="3">
    <source>
        <dbReference type="ARBA" id="ARBA00022692"/>
    </source>
</evidence>
<feature type="transmembrane region" description="Helical" evidence="6">
    <location>
        <begin position="346"/>
        <end position="366"/>
    </location>
</feature>
<evidence type="ECO:0000256" key="5">
    <source>
        <dbReference type="ARBA" id="ARBA00023136"/>
    </source>
</evidence>
<reference evidence="8" key="1">
    <citation type="submission" date="2022-11" db="EMBL/GenBank/DDBJ databases">
        <title>Parathalassolutuus dongxingensis gen. nov., sp. nov., a novel member of family Oceanospirillaceae isolated from a coastal shrimp pond in Guangxi, China.</title>
        <authorList>
            <person name="Chen H."/>
        </authorList>
    </citation>
    <scope>NUCLEOTIDE SEQUENCE</scope>
    <source>
        <strain evidence="8">G-43</strain>
    </source>
</reference>
<feature type="transmembrane region" description="Helical" evidence="6">
    <location>
        <begin position="435"/>
        <end position="455"/>
    </location>
</feature>
<gene>
    <name evidence="8" type="ORF">OUO13_09380</name>
</gene>
<evidence type="ECO:0000256" key="2">
    <source>
        <dbReference type="ARBA" id="ARBA00022448"/>
    </source>
</evidence>
<dbReference type="PANTHER" id="PTHR10283:SF82">
    <property type="entry name" value="SOLUTE CARRIER FAMILY 13 MEMBER 2"/>
    <property type="match status" value="1"/>
</dbReference>
<dbReference type="GO" id="GO:0015141">
    <property type="term" value="F:succinate transmembrane transporter activity"/>
    <property type="evidence" value="ECO:0007669"/>
    <property type="project" value="UniProtKB-ARBA"/>
</dbReference>
<feature type="domain" description="Citrate transporter-like" evidence="7">
    <location>
        <begin position="51"/>
        <end position="397"/>
    </location>
</feature>